<keyword evidence="9" id="KW-0460">Magnesium</keyword>
<evidence type="ECO:0000256" key="5">
    <source>
        <dbReference type="ARBA" id="ARBA00022723"/>
    </source>
</evidence>
<dbReference type="AlphaFoldDB" id="A0AAE0GHV5"/>
<dbReference type="InterPro" id="IPR013815">
    <property type="entry name" value="ATP_grasp_subdomain_1"/>
</dbReference>
<dbReference type="InterPro" id="IPR002192">
    <property type="entry name" value="PPDK_AMP/ATP-bd"/>
</dbReference>
<dbReference type="SUPFAM" id="SSF56059">
    <property type="entry name" value="Glutathione synthetase ATP-binding domain-like"/>
    <property type="match status" value="1"/>
</dbReference>
<feature type="domain" description="Alpha-glucan water dikinase phosphohistidine-like" evidence="13">
    <location>
        <begin position="687"/>
        <end position="799"/>
    </location>
</feature>
<evidence type="ECO:0000256" key="7">
    <source>
        <dbReference type="ARBA" id="ARBA00022777"/>
    </source>
</evidence>
<protein>
    <submittedName>
        <fullName evidence="14">Alpha-glucan water dikinase</fullName>
    </submittedName>
</protein>
<dbReference type="InterPro" id="IPR054481">
    <property type="entry name" value="GWD1_pHisD"/>
</dbReference>
<evidence type="ECO:0000256" key="6">
    <source>
        <dbReference type="ARBA" id="ARBA00022741"/>
    </source>
</evidence>
<comment type="cofactor">
    <cofactor evidence="1">
        <name>Mg(2+)</name>
        <dbReference type="ChEBI" id="CHEBI:18420"/>
    </cofactor>
</comment>
<organism evidence="14 15">
    <name type="scientific">Cymbomonas tetramitiformis</name>
    <dbReference type="NCBI Taxonomy" id="36881"/>
    <lineage>
        <taxon>Eukaryota</taxon>
        <taxon>Viridiplantae</taxon>
        <taxon>Chlorophyta</taxon>
        <taxon>Pyramimonadophyceae</taxon>
        <taxon>Pyramimonadales</taxon>
        <taxon>Pyramimonadaceae</taxon>
        <taxon>Cymbomonas</taxon>
    </lineage>
</organism>
<comment type="similarity">
    <text evidence="2">Belongs to the PEP-utilizing enzyme family.</text>
</comment>
<evidence type="ECO:0000313" key="15">
    <source>
        <dbReference type="Proteomes" id="UP001190700"/>
    </source>
</evidence>
<dbReference type="GO" id="GO:0005524">
    <property type="term" value="F:ATP binding"/>
    <property type="evidence" value="ECO:0007669"/>
    <property type="project" value="UniProtKB-KW"/>
</dbReference>
<evidence type="ECO:0000256" key="10">
    <source>
        <dbReference type="ARBA" id="ARBA00023277"/>
    </source>
</evidence>
<dbReference type="Pfam" id="PF22973">
    <property type="entry name" value="GWD1_pHisD"/>
    <property type="match status" value="1"/>
</dbReference>
<comment type="subunit">
    <text evidence="3">Homodimer.</text>
</comment>
<dbReference type="PANTHER" id="PTHR46999:SF1">
    <property type="entry name" value="ALPHA-GLUCAN WATER DIKINASE 1, CHLOROPLASTIC"/>
    <property type="match status" value="1"/>
</dbReference>
<keyword evidence="10" id="KW-0119">Carbohydrate metabolism</keyword>
<evidence type="ECO:0000259" key="13">
    <source>
        <dbReference type="Pfam" id="PF22973"/>
    </source>
</evidence>
<dbReference type="Gene3D" id="3.30.1490.20">
    <property type="entry name" value="ATP-grasp fold, A domain"/>
    <property type="match status" value="1"/>
</dbReference>
<dbReference type="Gene3D" id="3.30.470.20">
    <property type="entry name" value="ATP-grasp fold, B domain"/>
    <property type="match status" value="1"/>
</dbReference>
<dbReference type="Proteomes" id="UP001190700">
    <property type="component" value="Unassembled WGS sequence"/>
</dbReference>
<evidence type="ECO:0000259" key="12">
    <source>
        <dbReference type="Pfam" id="PF01326"/>
    </source>
</evidence>
<keyword evidence="15" id="KW-1185">Reference proteome</keyword>
<keyword evidence="4" id="KW-0808">Transferase</keyword>
<feature type="domain" description="Pyruvate phosphate dikinase AMP/ATP-binding" evidence="12">
    <location>
        <begin position="939"/>
        <end position="1013"/>
    </location>
</feature>
<dbReference type="GO" id="GO:0046872">
    <property type="term" value="F:metal ion binding"/>
    <property type="evidence" value="ECO:0007669"/>
    <property type="project" value="UniProtKB-KW"/>
</dbReference>
<dbReference type="GO" id="GO:0016301">
    <property type="term" value="F:kinase activity"/>
    <property type="evidence" value="ECO:0007669"/>
    <property type="project" value="UniProtKB-KW"/>
</dbReference>
<accession>A0AAE0GHV5</accession>
<feature type="region of interest" description="Disordered" evidence="11">
    <location>
        <begin position="41"/>
        <end position="60"/>
    </location>
</feature>
<evidence type="ECO:0000256" key="3">
    <source>
        <dbReference type="ARBA" id="ARBA00011738"/>
    </source>
</evidence>
<proteinExistence type="inferred from homology"/>
<keyword evidence="7" id="KW-0418">Kinase</keyword>
<evidence type="ECO:0000256" key="1">
    <source>
        <dbReference type="ARBA" id="ARBA00001946"/>
    </source>
</evidence>
<dbReference type="EMBL" id="LGRX02005497">
    <property type="protein sequence ID" value="KAK3278362.1"/>
    <property type="molecule type" value="Genomic_DNA"/>
</dbReference>
<evidence type="ECO:0000256" key="9">
    <source>
        <dbReference type="ARBA" id="ARBA00022842"/>
    </source>
</evidence>
<keyword evidence="6" id="KW-0547">Nucleotide-binding</keyword>
<evidence type="ECO:0000256" key="4">
    <source>
        <dbReference type="ARBA" id="ARBA00022679"/>
    </source>
</evidence>
<keyword evidence="8" id="KW-0067">ATP-binding</keyword>
<evidence type="ECO:0000256" key="8">
    <source>
        <dbReference type="ARBA" id="ARBA00022840"/>
    </source>
</evidence>
<name>A0AAE0GHV5_9CHLO</name>
<dbReference type="PANTHER" id="PTHR46999">
    <property type="entry name" value="ALPHA-GLUCAN WATER DIKINASE 1, CHLOROPLASTIC-RELATED"/>
    <property type="match status" value="1"/>
</dbReference>
<reference evidence="14 15" key="1">
    <citation type="journal article" date="2015" name="Genome Biol. Evol.">
        <title>Comparative Genomics of a Bacterivorous Green Alga Reveals Evolutionary Causalities and Consequences of Phago-Mixotrophic Mode of Nutrition.</title>
        <authorList>
            <person name="Burns J.A."/>
            <person name="Paasch A."/>
            <person name="Narechania A."/>
            <person name="Kim E."/>
        </authorList>
    </citation>
    <scope>NUCLEOTIDE SEQUENCE [LARGE SCALE GENOMIC DNA]</scope>
    <source>
        <strain evidence="14 15">PLY_AMNH</strain>
    </source>
</reference>
<comment type="caution">
    <text evidence="14">The sequence shown here is derived from an EMBL/GenBank/DDBJ whole genome shotgun (WGS) entry which is preliminary data.</text>
</comment>
<evidence type="ECO:0000256" key="11">
    <source>
        <dbReference type="SAM" id="MobiDB-lite"/>
    </source>
</evidence>
<evidence type="ECO:0000256" key="2">
    <source>
        <dbReference type="ARBA" id="ARBA00007837"/>
    </source>
</evidence>
<keyword evidence="5" id="KW-0479">Metal-binding</keyword>
<sequence length="1140" mass="123468">MDYLTGPVEGGQLLREKPASLSGSLVSLEWICLSLADVARDSPSCRSTSEDPSASPRPPRDAVAVIQLSAAPVMMAVVEGPRALRGSSGFRGCAVWRRQVSSGPIDVPEELVSIMAFVIWENSGKPDGADYSAEAKVRVENALRGGLSVAEVKKRLQTGIPLDGVASSAALDGSPQEAVAPKKARQLGVQRQPVDMDRLVERDGGISDSRGTSDWMLDVIDGQEKGCTRSFMHRYNTVNDLLQGALGSNEEDAIVAIFVWLRFCASRHLVWNQNYNIKPREISAAQEKLTSTLMESYRTQPQWRTLMRMIMSTVGRGAPGNAGQRIRDEILDIQSANDCKGGFWEEWHQKLHNNTSPDDVVICQACLDYIDSGLDLSVWWKTLETNGIDKQRLLSYDRSIHSEPNLRQDQAKGMKRDLTEYLKTLKAVHCGADLDSAANYVFGYKQDQCKGKAVEVSSIPGVASPELRAVLDMIQEATAAHRMNLLTTGSSDMDLQGVLEAVNEARWMLRGHLTSGDVFDGRLKGRVLTFHLIDSDVGAQVAFVGLSEAPFSAVSISSHRSGQGCAAGVGLALEGVCLSTSGNEEEVMCLKEWQAVLKMMGNDPGWALRAKAGMDRIRLSLASSSDRYNQRLQPTAQSLGTKGNLNVPGDAIAIFTEEVVRGTLAAPLSMMLNRLDPVLREAADLGSWQVISPTTAVGHVEVVDELATVQNDRYPRPTVLIAGRVVGEEEIPEGVVALITMDMPDVLSHVSVRARNEQVCFATCFDQSLMEQLRAMQGQCVEVSPNGQDVRVTEAAASSSAAAAASEAPAAPLDLSITRREFGGAYAVGASSFTEENVGAKSRNVAELVGRLPEDIYLPTCTALPFGTFEAVLDDPINAVVKSNLDGLVPYLTVDNLAIARAVAKSVQPPRALMKELQQVMTAAGQPWPGQREAWMKAWTAITGVWASKWNERAFISCRKAGINHTDLCMAVLCQQVVPAEYAFVVHTTNPSTGNDQEIYAEVVKGLGETLVGNYPGRALSFSALKSDVYNPKVLGFPSKNVGLYVPDSLIFRSDSNGEDLEGYAGAGLYDSITLEAQKEVLVDYSTDPIVQDPVFQRDILGRIAAASLAIENVYGSPQDIEGCITRDGKLYVVQTRPQV</sequence>
<gene>
    <name evidence="14" type="ORF">CYMTET_13691</name>
</gene>
<dbReference type="Pfam" id="PF01326">
    <property type="entry name" value="PPDK_N"/>
    <property type="match status" value="1"/>
</dbReference>
<evidence type="ECO:0000313" key="14">
    <source>
        <dbReference type="EMBL" id="KAK3278362.1"/>
    </source>
</evidence>